<feature type="transmembrane region" description="Helical" evidence="2">
    <location>
        <begin position="129"/>
        <end position="150"/>
    </location>
</feature>
<evidence type="ECO:0000313" key="4">
    <source>
        <dbReference type="Proteomes" id="UP000293360"/>
    </source>
</evidence>
<evidence type="ECO:0000256" key="2">
    <source>
        <dbReference type="SAM" id="Phobius"/>
    </source>
</evidence>
<keyword evidence="4" id="KW-1185">Reference proteome</keyword>
<feature type="compositionally biased region" description="Basic and acidic residues" evidence="1">
    <location>
        <begin position="1"/>
        <end position="11"/>
    </location>
</feature>
<evidence type="ECO:0000256" key="1">
    <source>
        <dbReference type="SAM" id="MobiDB-lite"/>
    </source>
</evidence>
<keyword evidence="2" id="KW-1133">Transmembrane helix</keyword>
<keyword evidence="2" id="KW-0812">Transmembrane</keyword>
<comment type="caution">
    <text evidence="3">The sequence shown here is derived from an EMBL/GenBank/DDBJ whole genome shotgun (WGS) entry which is preliminary data.</text>
</comment>
<protein>
    <submittedName>
        <fullName evidence="3">Uncharacterized protein</fullName>
    </submittedName>
</protein>
<proteinExistence type="predicted"/>
<feature type="compositionally biased region" description="Low complexity" evidence="1">
    <location>
        <begin position="22"/>
        <end position="35"/>
    </location>
</feature>
<reference evidence="3 4" key="1">
    <citation type="submission" date="2018-06" db="EMBL/GenBank/DDBJ databases">
        <title>Complete Genomes of Monosporascus.</title>
        <authorList>
            <person name="Robinson A.J."/>
            <person name="Natvig D.O."/>
        </authorList>
    </citation>
    <scope>NUCLEOTIDE SEQUENCE [LARGE SCALE GENOMIC DNA]</scope>
    <source>
        <strain evidence="3 4">CBS 110550</strain>
    </source>
</reference>
<keyword evidence="2" id="KW-0472">Membrane</keyword>
<evidence type="ECO:0000313" key="3">
    <source>
        <dbReference type="EMBL" id="RYO89791.1"/>
    </source>
</evidence>
<sequence length="163" mass="17609">MASDPLEDKALKPAQPSVAPGTESFPSITPSTTSTADEKNNPVSIELRSVSSVSPPATAHHGTPYDTDIEAMTTQHSSDRLNRRSTANVHDPNCTVWPGQDHWKRKARAAKINNRSCQPFARLERRTRIAIKITIILLVVAIAVGVGFGVSKPLGAGIWQPHS</sequence>
<dbReference type="EMBL" id="QJNU01000681">
    <property type="protein sequence ID" value="RYO89791.1"/>
    <property type="molecule type" value="Genomic_DNA"/>
</dbReference>
<feature type="region of interest" description="Disordered" evidence="1">
    <location>
        <begin position="1"/>
        <end position="87"/>
    </location>
</feature>
<dbReference type="AlphaFoldDB" id="A0A4Q4SX84"/>
<name>A0A4Q4SX84_9PEZI</name>
<dbReference type="OrthoDB" id="5214669at2759"/>
<gene>
    <name evidence="3" type="ORF">DL764_008529</name>
</gene>
<accession>A0A4Q4SX84</accession>
<dbReference type="Proteomes" id="UP000293360">
    <property type="component" value="Unassembled WGS sequence"/>
</dbReference>
<organism evidence="3 4">
    <name type="scientific">Monosporascus ibericus</name>
    <dbReference type="NCBI Taxonomy" id="155417"/>
    <lineage>
        <taxon>Eukaryota</taxon>
        <taxon>Fungi</taxon>
        <taxon>Dikarya</taxon>
        <taxon>Ascomycota</taxon>
        <taxon>Pezizomycotina</taxon>
        <taxon>Sordariomycetes</taxon>
        <taxon>Xylariomycetidae</taxon>
        <taxon>Xylariales</taxon>
        <taxon>Xylariales incertae sedis</taxon>
        <taxon>Monosporascus</taxon>
    </lineage>
</organism>